<keyword evidence="4 6" id="KW-1133">Transmembrane helix</keyword>
<dbReference type="Pfam" id="PF01810">
    <property type="entry name" value="LysE"/>
    <property type="match status" value="1"/>
</dbReference>
<dbReference type="GO" id="GO:0005886">
    <property type="term" value="C:plasma membrane"/>
    <property type="evidence" value="ECO:0007669"/>
    <property type="project" value="UniProtKB-SubCell"/>
</dbReference>
<evidence type="ECO:0000256" key="2">
    <source>
        <dbReference type="ARBA" id="ARBA00022475"/>
    </source>
</evidence>
<dbReference type="InterPro" id="IPR001123">
    <property type="entry name" value="LeuE-type"/>
</dbReference>
<organism evidence="7 8">
    <name type="scientific">Denitrobaculum tricleocarpae</name>
    <dbReference type="NCBI Taxonomy" id="2591009"/>
    <lineage>
        <taxon>Bacteria</taxon>
        <taxon>Pseudomonadati</taxon>
        <taxon>Pseudomonadota</taxon>
        <taxon>Alphaproteobacteria</taxon>
        <taxon>Rhodospirillales</taxon>
        <taxon>Rhodospirillaceae</taxon>
        <taxon>Denitrobaculum</taxon>
    </lineage>
</organism>
<accession>A0A545TU51</accession>
<dbReference type="GO" id="GO:0033228">
    <property type="term" value="P:cysteine export across plasma membrane"/>
    <property type="evidence" value="ECO:0007669"/>
    <property type="project" value="TreeGrafter"/>
</dbReference>
<comment type="subcellular location">
    <subcellularLocation>
        <location evidence="1">Cell membrane</location>
        <topology evidence="1">Multi-pass membrane protein</topology>
    </subcellularLocation>
</comment>
<proteinExistence type="predicted"/>
<dbReference type="OrthoDB" id="9812084at2"/>
<name>A0A545TU51_9PROT</name>
<feature type="transmembrane region" description="Helical" evidence="6">
    <location>
        <begin position="70"/>
        <end position="88"/>
    </location>
</feature>
<feature type="transmembrane region" description="Helical" evidence="6">
    <location>
        <begin position="144"/>
        <end position="169"/>
    </location>
</feature>
<dbReference type="Proteomes" id="UP000315252">
    <property type="component" value="Unassembled WGS sequence"/>
</dbReference>
<keyword evidence="8" id="KW-1185">Reference proteome</keyword>
<evidence type="ECO:0000256" key="6">
    <source>
        <dbReference type="SAM" id="Phobius"/>
    </source>
</evidence>
<keyword evidence="3 6" id="KW-0812">Transmembrane</keyword>
<feature type="transmembrane region" description="Helical" evidence="6">
    <location>
        <begin position="109"/>
        <end position="132"/>
    </location>
</feature>
<evidence type="ECO:0000313" key="7">
    <source>
        <dbReference type="EMBL" id="TQV80747.1"/>
    </source>
</evidence>
<feature type="transmembrane region" description="Helical" evidence="6">
    <location>
        <begin position="6"/>
        <end position="28"/>
    </location>
</feature>
<sequence length="203" mass="21774">MPQETIIALMGFAFVMSVSPGPGNFLLLASGVNFGFQRSVPLILGICSGFLTMVFCVGLGLGQVLERAPIIYTILKFACAAYVLWLALKIARSRSLGSKDQDELGQPISFLQAALFQLVNPKAWAVALIVTVSYTDPENYMPSLIVMILLFALVNVPSISLWAASGVALKHFLGDGRKVAVFNIFMAVLLAASMAPVLLGTFE</sequence>
<comment type="caution">
    <text evidence="7">The sequence shown here is derived from an EMBL/GenBank/DDBJ whole genome shotgun (WGS) entry which is preliminary data.</text>
</comment>
<gene>
    <name evidence="7" type="ORF">FKG95_11375</name>
</gene>
<evidence type="ECO:0000313" key="8">
    <source>
        <dbReference type="Proteomes" id="UP000315252"/>
    </source>
</evidence>
<evidence type="ECO:0000256" key="1">
    <source>
        <dbReference type="ARBA" id="ARBA00004651"/>
    </source>
</evidence>
<dbReference type="EMBL" id="VHSH01000003">
    <property type="protein sequence ID" value="TQV80747.1"/>
    <property type="molecule type" value="Genomic_DNA"/>
</dbReference>
<keyword evidence="2" id="KW-1003">Cell membrane</keyword>
<evidence type="ECO:0000256" key="4">
    <source>
        <dbReference type="ARBA" id="ARBA00022989"/>
    </source>
</evidence>
<keyword evidence="5 6" id="KW-0472">Membrane</keyword>
<reference evidence="7 8" key="1">
    <citation type="submission" date="2019-06" db="EMBL/GenBank/DDBJ databases">
        <title>Whole genome sequence for Rhodospirillaceae sp. R148.</title>
        <authorList>
            <person name="Wang G."/>
        </authorList>
    </citation>
    <scope>NUCLEOTIDE SEQUENCE [LARGE SCALE GENOMIC DNA]</scope>
    <source>
        <strain evidence="7 8">R148</strain>
    </source>
</reference>
<dbReference type="AlphaFoldDB" id="A0A545TU51"/>
<dbReference type="PANTHER" id="PTHR30086:SF20">
    <property type="entry name" value="ARGININE EXPORTER PROTEIN ARGO-RELATED"/>
    <property type="match status" value="1"/>
</dbReference>
<dbReference type="RefSeq" id="WP_142896461.1">
    <property type="nucleotide sequence ID" value="NZ_ML660054.1"/>
</dbReference>
<dbReference type="PANTHER" id="PTHR30086">
    <property type="entry name" value="ARGININE EXPORTER PROTEIN ARGO"/>
    <property type="match status" value="1"/>
</dbReference>
<evidence type="ECO:0000256" key="3">
    <source>
        <dbReference type="ARBA" id="ARBA00022692"/>
    </source>
</evidence>
<dbReference type="GO" id="GO:0015171">
    <property type="term" value="F:amino acid transmembrane transporter activity"/>
    <property type="evidence" value="ECO:0007669"/>
    <property type="project" value="TreeGrafter"/>
</dbReference>
<feature type="transmembrane region" description="Helical" evidence="6">
    <location>
        <begin position="181"/>
        <end position="202"/>
    </location>
</feature>
<protein>
    <submittedName>
        <fullName evidence="7">LysE family translocator</fullName>
    </submittedName>
</protein>
<feature type="transmembrane region" description="Helical" evidence="6">
    <location>
        <begin position="40"/>
        <end position="64"/>
    </location>
</feature>
<evidence type="ECO:0000256" key="5">
    <source>
        <dbReference type="ARBA" id="ARBA00023136"/>
    </source>
</evidence>